<sequence>MSDRQYSL</sequence>
<reference evidence="1" key="1">
    <citation type="submission" date="2014-11" db="EMBL/GenBank/DDBJ databases">
        <authorList>
            <person name="Amaro Gonzalez C."/>
        </authorList>
    </citation>
    <scope>NUCLEOTIDE SEQUENCE</scope>
</reference>
<reference evidence="1" key="2">
    <citation type="journal article" date="2015" name="Fish Shellfish Immunol.">
        <title>Early steps in the European eel (Anguilla anguilla)-Vibrio vulnificus interaction in the gills: Role of the RtxA13 toxin.</title>
        <authorList>
            <person name="Callol A."/>
            <person name="Pajuelo D."/>
            <person name="Ebbesson L."/>
            <person name="Teles M."/>
            <person name="MacKenzie S."/>
            <person name="Amaro C."/>
        </authorList>
    </citation>
    <scope>NUCLEOTIDE SEQUENCE</scope>
</reference>
<accession>A0A0E9RPS2</accession>
<dbReference type="EMBL" id="GBXM01077775">
    <property type="protein sequence ID" value="JAH30802.1"/>
    <property type="molecule type" value="Transcribed_RNA"/>
</dbReference>
<evidence type="ECO:0000313" key="1">
    <source>
        <dbReference type="EMBL" id="JAH30802.1"/>
    </source>
</evidence>
<name>A0A0E9RPS2_ANGAN</name>
<proteinExistence type="predicted"/>
<organism evidence="1">
    <name type="scientific">Anguilla anguilla</name>
    <name type="common">European freshwater eel</name>
    <name type="synonym">Muraena anguilla</name>
    <dbReference type="NCBI Taxonomy" id="7936"/>
    <lineage>
        <taxon>Eukaryota</taxon>
        <taxon>Metazoa</taxon>
        <taxon>Chordata</taxon>
        <taxon>Craniata</taxon>
        <taxon>Vertebrata</taxon>
        <taxon>Euteleostomi</taxon>
        <taxon>Actinopterygii</taxon>
        <taxon>Neopterygii</taxon>
        <taxon>Teleostei</taxon>
        <taxon>Anguilliformes</taxon>
        <taxon>Anguillidae</taxon>
        <taxon>Anguilla</taxon>
    </lineage>
</organism>
<protein>
    <submittedName>
        <fullName evidence="1">Uncharacterized protein</fullName>
    </submittedName>
</protein>